<dbReference type="Proteomes" id="UP000697107">
    <property type="component" value="Unassembled WGS sequence"/>
</dbReference>
<name>A0A8T0Z0C2_9STRA</name>
<evidence type="ECO:0000256" key="1">
    <source>
        <dbReference type="SAM" id="MobiDB-lite"/>
    </source>
</evidence>
<evidence type="ECO:0000313" key="4">
    <source>
        <dbReference type="EMBL" id="KAG2939367.1"/>
    </source>
</evidence>
<proteinExistence type="predicted"/>
<dbReference type="EMBL" id="RCML01000376">
    <property type="protein sequence ID" value="KAG2978956.1"/>
    <property type="molecule type" value="Genomic_DNA"/>
</dbReference>
<dbReference type="EMBL" id="RCMG01000373">
    <property type="protein sequence ID" value="KAG2855502.1"/>
    <property type="molecule type" value="Genomic_DNA"/>
</dbReference>
<feature type="region of interest" description="Disordered" evidence="1">
    <location>
        <begin position="1"/>
        <end position="20"/>
    </location>
</feature>
<dbReference type="EMBL" id="RCMI01000360">
    <property type="protein sequence ID" value="KAG2915184.1"/>
    <property type="molecule type" value="Genomic_DNA"/>
</dbReference>
<organism evidence="2 7">
    <name type="scientific">Phytophthora cactorum</name>
    <dbReference type="NCBI Taxonomy" id="29920"/>
    <lineage>
        <taxon>Eukaryota</taxon>
        <taxon>Sar</taxon>
        <taxon>Stramenopiles</taxon>
        <taxon>Oomycota</taxon>
        <taxon>Peronosporomycetes</taxon>
        <taxon>Peronosporales</taxon>
        <taxon>Peronosporaceae</taxon>
        <taxon>Phytophthora</taxon>
    </lineage>
</organism>
<comment type="caution">
    <text evidence="2">The sequence shown here is derived from an EMBL/GenBank/DDBJ whole genome shotgun (WGS) entry which is preliminary data.</text>
</comment>
<evidence type="ECO:0000313" key="2">
    <source>
        <dbReference type="EMBL" id="KAG2855502.1"/>
    </source>
</evidence>
<dbReference type="AlphaFoldDB" id="A0A8T0Z0C2"/>
<sequence length="53" mass="5661">MVVATKSARARRSSSARQAEAGVLKVERGARSCGTLGRWHMLCSGARPSSLCR</sequence>
<dbReference type="Proteomes" id="UP000736787">
    <property type="component" value="Unassembled WGS sequence"/>
</dbReference>
<accession>A0A8T0Z0C2</accession>
<dbReference type="Proteomes" id="UP000760860">
    <property type="component" value="Unassembled WGS sequence"/>
</dbReference>
<dbReference type="EMBL" id="RCMK01000275">
    <property type="protein sequence ID" value="KAG2939367.1"/>
    <property type="molecule type" value="Genomic_DNA"/>
</dbReference>
<evidence type="ECO:0000313" key="5">
    <source>
        <dbReference type="EMBL" id="KAG2978956.1"/>
    </source>
</evidence>
<evidence type="ECO:0000313" key="6">
    <source>
        <dbReference type="EMBL" id="KAG3207909.1"/>
    </source>
</evidence>
<dbReference type="EMBL" id="RCMV01001605">
    <property type="protein sequence ID" value="KAG3207909.1"/>
    <property type="molecule type" value="Genomic_DNA"/>
</dbReference>
<evidence type="ECO:0000313" key="7">
    <source>
        <dbReference type="Proteomes" id="UP000735874"/>
    </source>
</evidence>
<gene>
    <name evidence="2" type="ORF">PC113_g12391</name>
    <name evidence="3" type="ORF">PC115_g11452</name>
    <name evidence="4" type="ORF">PC117_g10974</name>
    <name evidence="5" type="ORF">PC118_g12021</name>
    <name evidence="6" type="ORF">PC129_g21053</name>
</gene>
<protein>
    <submittedName>
        <fullName evidence="2">Uncharacterized protein</fullName>
    </submittedName>
</protein>
<dbReference type="Proteomes" id="UP000774804">
    <property type="component" value="Unassembled WGS sequence"/>
</dbReference>
<reference evidence="2" key="1">
    <citation type="submission" date="2018-10" db="EMBL/GenBank/DDBJ databases">
        <title>Effector identification in a new, highly contiguous assembly of the strawberry crown rot pathogen Phytophthora cactorum.</title>
        <authorList>
            <person name="Armitage A.D."/>
            <person name="Nellist C.F."/>
            <person name="Bates H."/>
            <person name="Vickerstaff R.J."/>
            <person name="Harrison R.J."/>
        </authorList>
    </citation>
    <scope>NUCLEOTIDE SEQUENCE</scope>
    <source>
        <strain evidence="2">15-7</strain>
        <strain evidence="3">4032</strain>
        <strain evidence="4">4040</strain>
        <strain evidence="5">P415</strain>
        <strain evidence="6">P421</strain>
    </source>
</reference>
<dbReference type="Proteomes" id="UP000735874">
    <property type="component" value="Unassembled WGS sequence"/>
</dbReference>
<evidence type="ECO:0000313" key="3">
    <source>
        <dbReference type="EMBL" id="KAG2915184.1"/>
    </source>
</evidence>